<dbReference type="KEGG" id="dao:Desac_2214"/>
<feature type="transmembrane region" description="Helical" evidence="1">
    <location>
        <begin position="40"/>
        <end position="60"/>
    </location>
</feature>
<reference evidence="2 3" key="1">
    <citation type="journal article" date="2011" name="Stand. Genomic Sci.">
        <title>Complete genome sequence of the acetate-degrading sulfate reducer Desulfobacca acetoxidans type strain (ASRB2).</title>
        <authorList>
            <person name="Goker M."/>
            <person name="Teshima H."/>
            <person name="Lapidus A."/>
            <person name="Nolan M."/>
            <person name="Lucas S."/>
            <person name="Hammon N."/>
            <person name="Deshpande S."/>
            <person name="Cheng J.F."/>
            <person name="Tapia R."/>
            <person name="Han C."/>
            <person name="Goodwin L."/>
            <person name="Pitluck S."/>
            <person name="Huntemann M."/>
            <person name="Liolios K."/>
            <person name="Ivanova N."/>
            <person name="Pagani I."/>
            <person name="Mavromatis K."/>
            <person name="Ovchinikova G."/>
            <person name="Pati A."/>
            <person name="Chen A."/>
            <person name="Palaniappan K."/>
            <person name="Land M."/>
            <person name="Hauser L."/>
            <person name="Brambilla E.M."/>
            <person name="Rohde M."/>
            <person name="Spring S."/>
            <person name="Detter J.C."/>
            <person name="Woyke T."/>
            <person name="Bristow J."/>
            <person name="Eisen J.A."/>
            <person name="Markowitz V."/>
            <person name="Hugenholtz P."/>
            <person name="Kyrpides N.C."/>
            <person name="Klenk H.P."/>
        </authorList>
    </citation>
    <scope>NUCLEOTIDE SEQUENCE [LARGE SCALE GENOMIC DNA]</scope>
    <source>
        <strain evidence="3">ATCC 700848 / DSM 11109 / ASRB2</strain>
    </source>
</reference>
<evidence type="ECO:0000313" key="3">
    <source>
        <dbReference type="Proteomes" id="UP000000483"/>
    </source>
</evidence>
<evidence type="ECO:0000256" key="1">
    <source>
        <dbReference type="SAM" id="Phobius"/>
    </source>
</evidence>
<name>F2NFC3_DESAR</name>
<sequence>MADFLWNYLLTGLTQPLIFIVLLGLYILQRRQMHLLKSGLSWLRIIIMLVLFFYFVYNYASEIPEALRRTSIVGMFCLNLIMVYTLLLDRREEKYRQALAAYSQDLTSRPLLDEVWRLGKKFIYFRYIFEALASGYSPGNFLQGVISRQIPTDIKHVLMERGIATEVVATQTLINFLNARLKESESLPPELKEVLAPVIQQLGDHAWIKEQIDAFLQMALKDPEKLYHSAWSEAPTRSDA</sequence>
<proteinExistence type="predicted"/>
<feature type="transmembrane region" description="Helical" evidence="1">
    <location>
        <begin position="66"/>
        <end position="87"/>
    </location>
</feature>
<organism evidence="2 3">
    <name type="scientific">Desulfobacca acetoxidans (strain ATCC 700848 / DSM 11109 / ASRB2)</name>
    <dbReference type="NCBI Taxonomy" id="880072"/>
    <lineage>
        <taxon>Bacteria</taxon>
        <taxon>Pseudomonadati</taxon>
        <taxon>Thermodesulfobacteriota</taxon>
        <taxon>Desulfobaccia</taxon>
        <taxon>Desulfobaccales</taxon>
        <taxon>Desulfobaccaceae</taxon>
        <taxon>Desulfobacca</taxon>
    </lineage>
</organism>
<keyword evidence="1" id="KW-1133">Transmembrane helix</keyword>
<dbReference type="STRING" id="880072.Desac_2214"/>
<keyword evidence="1" id="KW-0812">Transmembrane</keyword>
<dbReference type="Proteomes" id="UP000000483">
    <property type="component" value="Chromosome"/>
</dbReference>
<dbReference type="RefSeq" id="WP_013707151.1">
    <property type="nucleotide sequence ID" value="NC_015388.1"/>
</dbReference>
<gene>
    <name evidence="2" type="ordered locus">Desac_2214</name>
</gene>
<accession>F2NFC3</accession>
<dbReference type="EMBL" id="CP002629">
    <property type="protein sequence ID" value="AEB10042.1"/>
    <property type="molecule type" value="Genomic_DNA"/>
</dbReference>
<keyword evidence="3" id="KW-1185">Reference proteome</keyword>
<evidence type="ECO:0000313" key="2">
    <source>
        <dbReference type="EMBL" id="AEB10042.1"/>
    </source>
</evidence>
<reference evidence="3" key="2">
    <citation type="submission" date="2011-03" db="EMBL/GenBank/DDBJ databases">
        <title>The complete genome of Desulfobacca acetoxidans DSM 11109.</title>
        <authorList>
            <consortium name="US DOE Joint Genome Institute (JGI-PGF)"/>
            <person name="Lucas S."/>
            <person name="Copeland A."/>
            <person name="Lapidus A."/>
            <person name="Bruce D."/>
            <person name="Goodwin L."/>
            <person name="Pitluck S."/>
            <person name="Peters L."/>
            <person name="Kyrpides N."/>
            <person name="Mavromatis K."/>
            <person name="Ivanova N."/>
            <person name="Ovchinnikova G."/>
            <person name="Teshima H."/>
            <person name="Detter J.C."/>
            <person name="Han C."/>
            <person name="Land M."/>
            <person name="Hauser L."/>
            <person name="Markowitz V."/>
            <person name="Cheng J.-F."/>
            <person name="Hugenholtz P."/>
            <person name="Woyke T."/>
            <person name="Wu D."/>
            <person name="Spring S."/>
            <person name="Schueler E."/>
            <person name="Brambilla E."/>
            <person name="Klenk H.-P."/>
            <person name="Eisen J.A."/>
        </authorList>
    </citation>
    <scope>NUCLEOTIDE SEQUENCE [LARGE SCALE GENOMIC DNA]</scope>
    <source>
        <strain evidence="3">ATCC 700848 / DSM 11109 / ASRB2</strain>
    </source>
</reference>
<dbReference type="eggNOG" id="ENOG503497G">
    <property type="taxonomic scope" value="Bacteria"/>
</dbReference>
<dbReference type="HOGENOM" id="CLU_1141139_0_0_7"/>
<dbReference type="AlphaFoldDB" id="F2NFC3"/>
<feature type="transmembrane region" description="Helical" evidence="1">
    <location>
        <begin position="6"/>
        <end position="28"/>
    </location>
</feature>
<keyword evidence="1" id="KW-0472">Membrane</keyword>
<protein>
    <submittedName>
        <fullName evidence="2">Uncharacterized protein</fullName>
    </submittedName>
</protein>